<dbReference type="Gene3D" id="1.10.10.10">
    <property type="entry name" value="Winged helix-like DNA-binding domain superfamily/Winged helix DNA-binding domain"/>
    <property type="match status" value="1"/>
</dbReference>
<dbReference type="InterPro" id="IPR029063">
    <property type="entry name" value="SAM-dependent_MTases_sf"/>
</dbReference>
<dbReference type="GO" id="GO:0032259">
    <property type="term" value="P:methylation"/>
    <property type="evidence" value="ECO:0007669"/>
    <property type="project" value="UniProtKB-KW"/>
</dbReference>
<comment type="caution">
    <text evidence="5">The sequence shown here is derived from an EMBL/GenBank/DDBJ whole genome shotgun (WGS) entry which is preliminary data.</text>
</comment>
<name>A0A1V6R300_9EURO</name>
<dbReference type="STRING" id="60172.A0A1V6R300"/>
<dbReference type="GO" id="GO:0044550">
    <property type="term" value="P:secondary metabolite biosynthetic process"/>
    <property type="evidence" value="ECO:0007669"/>
    <property type="project" value="UniProtKB-ARBA"/>
</dbReference>
<dbReference type="Pfam" id="PF00891">
    <property type="entry name" value="Methyltransf_2"/>
    <property type="match status" value="1"/>
</dbReference>
<dbReference type="InterPro" id="IPR022657">
    <property type="entry name" value="De-COase2_CS"/>
</dbReference>
<dbReference type="Proteomes" id="UP000191612">
    <property type="component" value="Unassembled WGS sequence"/>
</dbReference>
<reference evidence="6" key="1">
    <citation type="journal article" date="2017" name="Nat. Microbiol.">
        <title>Global analysis of biosynthetic gene clusters reveals vast potential of secondary metabolite production in Penicillium species.</title>
        <authorList>
            <person name="Nielsen J.C."/>
            <person name="Grijseels S."/>
            <person name="Prigent S."/>
            <person name="Ji B."/>
            <person name="Dainat J."/>
            <person name="Nielsen K.F."/>
            <person name="Frisvad J.C."/>
            <person name="Workman M."/>
            <person name="Nielsen J."/>
        </authorList>
    </citation>
    <scope>NUCLEOTIDE SEQUENCE [LARGE SCALE GENOMIC DNA]</scope>
    <source>
        <strain evidence="6">IBT 29525</strain>
    </source>
</reference>
<evidence type="ECO:0000256" key="1">
    <source>
        <dbReference type="ARBA" id="ARBA00022603"/>
    </source>
</evidence>
<feature type="domain" description="O-methyltransferase C-terminal" evidence="4">
    <location>
        <begin position="200"/>
        <end position="391"/>
    </location>
</feature>
<keyword evidence="6" id="KW-1185">Reference proteome</keyword>
<evidence type="ECO:0000256" key="2">
    <source>
        <dbReference type="ARBA" id="ARBA00022679"/>
    </source>
</evidence>
<dbReference type="PROSITE" id="PS00879">
    <property type="entry name" value="ODR_DC_2_2"/>
    <property type="match status" value="1"/>
</dbReference>
<keyword evidence="1" id="KW-0489">Methyltransferase</keyword>
<dbReference type="AlphaFoldDB" id="A0A1V6R300"/>
<dbReference type="PANTHER" id="PTHR43712:SF12">
    <property type="entry name" value="STERIGMATOCYSTIN 8-O-METHYLTRANSFERASE"/>
    <property type="match status" value="1"/>
</dbReference>
<gene>
    <name evidence="5" type="ORF">PENSOL_c018G03470</name>
</gene>
<evidence type="ECO:0000256" key="3">
    <source>
        <dbReference type="ARBA" id="ARBA00022691"/>
    </source>
</evidence>
<dbReference type="PROSITE" id="PS51683">
    <property type="entry name" value="SAM_OMT_II"/>
    <property type="match status" value="1"/>
</dbReference>
<evidence type="ECO:0000313" key="5">
    <source>
        <dbReference type="EMBL" id="OQD95833.1"/>
    </source>
</evidence>
<protein>
    <recommendedName>
        <fullName evidence="4">O-methyltransferase C-terminal domain-containing protein</fullName>
    </recommendedName>
</protein>
<dbReference type="Gene3D" id="3.40.50.150">
    <property type="entry name" value="Vaccinia Virus protein VP39"/>
    <property type="match status" value="1"/>
</dbReference>
<dbReference type="GO" id="GO:0008171">
    <property type="term" value="F:O-methyltransferase activity"/>
    <property type="evidence" value="ECO:0007669"/>
    <property type="project" value="InterPro"/>
</dbReference>
<dbReference type="InterPro" id="IPR001077">
    <property type="entry name" value="COMT_C"/>
</dbReference>
<evidence type="ECO:0000313" key="6">
    <source>
        <dbReference type="Proteomes" id="UP000191612"/>
    </source>
</evidence>
<keyword evidence="2" id="KW-0808">Transferase</keyword>
<dbReference type="CDD" id="cd02440">
    <property type="entry name" value="AdoMet_MTases"/>
    <property type="match status" value="1"/>
</dbReference>
<dbReference type="EMBL" id="MDYO01000018">
    <property type="protein sequence ID" value="OQD95833.1"/>
    <property type="molecule type" value="Genomic_DNA"/>
</dbReference>
<dbReference type="SUPFAM" id="SSF46785">
    <property type="entry name" value="Winged helix' DNA-binding domain"/>
    <property type="match status" value="1"/>
</dbReference>
<accession>A0A1V6R300</accession>
<keyword evidence="3" id="KW-0949">S-adenosyl-L-methionine</keyword>
<proteinExistence type="predicted"/>
<dbReference type="InterPro" id="IPR036388">
    <property type="entry name" value="WH-like_DNA-bd_sf"/>
</dbReference>
<dbReference type="InterPro" id="IPR016461">
    <property type="entry name" value="COMT-like"/>
</dbReference>
<dbReference type="PANTHER" id="PTHR43712">
    <property type="entry name" value="PUTATIVE (AFU_ORTHOLOGUE AFUA_4G14580)-RELATED"/>
    <property type="match status" value="1"/>
</dbReference>
<sequence length="419" mass="46953">MDRANLTTRATEIADVVHNLAGELLSQGIPEPSFEHGLPDVLQTDAPDSNALAARIKLLGLLDELRDLLTDPALLGSPELRNPSMSILALVRLKIFENFPSEGTTIKDLAERVNRNENIVRRLMSHAATYHVFFQEKPDFFIHTVGSRVLTENEGMRSWMLVGLGETMPGALKIAEAVSQNNDSEEPQHSGWNIQNNTDLPVFQALATMPERATIFAKAMSWHAQLPGYSPQYLLDHFPFGSGDITVVDVGGGIGHIAYALVDHCPTVQCIVQDRPEVILQAEQALPANLQGRIRFQPHDFFQDQPVHGADVYLLRHVLHDWSNKYARKILQALIPTLNPGAKVVLNDRIIPGYGEAHYLKECEARDYDLYMLGLQNSQERTPDDWKSLFRDTDSRFNVTKISQPSKSYLSIMEVTWEG</sequence>
<organism evidence="5 6">
    <name type="scientific">Penicillium solitum</name>
    <dbReference type="NCBI Taxonomy" id="60172"/>
    <lineage>
        <taxon>Eukaryota</taxon>
        <taxon>Fungi</taxon>
        <taxon>Dikarya</taxon>
        <taxon>Ascomycota</taxon>
        <taxon>Pezizomycotina</taxon>
        <taxon>Eurotiomycetes</taxon>
        <taxon>Eurotiomycetidae</taxon>
        <taxon>Eurotiales</taxon>
        <taxon>Aspergillaceae</taxon>
        <taxon>Penicillium</taxon>
    </lineage>
</organism>
<dbReference type="SUPFAM" id="SSF53335">
    <property type="entry name" value="S-adenosyl-L-methionine-dependent methyltransferases"/>
    <property type="match status" value="1"/>
</dbReference>
<evidence type="ECO:0000259" key="4">
    <source>
        <dbReference type="Pfam" id="PF00891"/>
    </source>
</evidence>
<dbReference type="InterPro" id="IPR036390">
    <property type="entry name" value="WH_DNA-bd_sf"/>
</dbReference>